<reference evidence="1" key="1">
    <citation type="submission" date="2021-05" db="EMBL/GenBank/DDBJ databases">
        <authorList>
            <person name="Pan Q."/>
            <person name="Jouanno E."/>
            <person name="Zahm M."/>
            <person name="Klopp C."/>
            <person name="Cabau C."/>
            <person name="Louis A."/>
            <person name="Berthelot C."/>
            <person name="Parey E."/>
            <person name="Roest Crollius H."/>
            <person name="Montfort J."/>
            <person name="Robinson-Rechavi M."/>
            <person name="Bouchez O."/>
            <person name="Lampietro C."/>
            <person name="Lopez Roques C."/>
            <person name="Donnadieu C."/>
            <person name="Postlethwait J."/>
            <person name="Bobe J."/>
            <person name="Dillon D."/>
            <person name="Chandos A."/>
            <person name="von Hippel F."/>
            <person name="Guiguen Y."/>
        </authorList>
    </citation>
    <scope>NUCLEOTIDE SEQUENCE</scope>
    <source>
        <strain evidence="1">YG-Jan2019</strain>
    </source>
</reference>
<proteinExistence type="predicted"/>
<accession>A0ACC2FVN3</accession>
<protein>
    <submittedName>
        <fullName evidence="1">Uncharacterized protein</fullName>
    </submittedName>
</protein>
<sequence length="148" mass="16110">MCACEVQALLLCLVTWVCPEKVAVSLCGQTLVFALIPSALEPGYSESKRRERQVETGGLGPQGRKVKSYRADEENVRSVELTAFSVRPTSAYIAVMLFMSTSVTLLLSKAVLFDLFSPSGILSFTSSAIRALHLPVLSFLSIPLDGFY</sequence>
<dbReference type="Proteomes" id="UP001157502">
    <property type="component" value="Chromosome 21"/>
</dbReference>
<gene>
    <name evidence="1" type="ORF">DPEC_G00243060</name>
</gene>
<evidence type="ECO:0000313" key="2">
    <source>
        <dbReference type="Proteomes" id="UP001157502"/>
    </source>
</evidence>
<name>A0ACC2FVN3_DALPE</name>
<comment type="caution">
    <text evidence="1">The sequence shown here is derived from an EMBL/GenBank/DDBJ whole genome shotgun (WGS) entry which is preliminary data.</text>
</comment>
<evidence type="ECO:0000313" key="1">
    <source>
        <dbReference type="EMBL" id="KAJ7995295.1"/>
    </source>
</evidence>
<keyword evidence="2" id="KW-1185">Reference proteome</keyword>
<dbReference type="EMBL" id="CM055748">
    <property type="protein sequence ID" value="KAJ7995295.1"/>
    <property type="molecule type" value="Genomic_DNA"/>
</dbReference>
<organism evidence="1 2">
    <name type="scientific">Dallia pectoralis</name>
    <name type="common">Alaska blackfish</name>
    <dbReference type="NCBI Taxonomy" id="75939"/>
    <lineage>
        <taxon>Eukaryota</taxon>
        <taxon>Metazoa</taxon>
        <taxon>Chordata</taxon>
        <taxon>Craniata</taxon>
        <taxon>Vertebrata</taxon>
        <taxon>Euteleostomi</taxon>
        <taxon>Actinopterygii</taxon>
        <taxon>Neopterygii</taxon>
        <taxon>Teleostei</taxon>
        <taxon>Protacanthopterygii</taxon>
        <taxon>Esociformes</taxon>
        <taxon>Umbridae</taxon>
        <taxon>Dallia</taxon>
    </lineage>
</organism>